<dbReference type="InterPro" id="IPR050527">
    <property type="entry name" value="Snail/Krueppel_Znf"/>
</dbReference>
<evidence type="ECO:0000256" key="6">
    <source>
        <dbReference type="ARBA" id="ARBA00023125"/>
    </source>
</evidence>
<keyword evidence="4 9" id="KW-0863">Zinc-finger</keyword>
<dbReference type="GeneID" id="116412866"/>
<dbReference type="Pfam" id="PF13894">
    <property type="entry name" value="zf-C2H2_4"/>
    <property type="match status" value="1"/>
</dbReference>
<evidence type="ECO:0000259" key="10">
    <source>
        <dbReference type="PROSITE" id="PS50157"/>
    </source>
</evidence>
<gene>
    <name evidence="12" type="primary">LOC116412866</name>
</gene>
<evidence type="ECO:0000256" key="4">
    <source>
        <dbReference type="ARBA" id="ARBA00022771"/>
    </source>
</evidence>
<feature type="domain" description="C2H2-type" evidence="10">
    <location>
        <begin position="209"/>
        <end position="236"/>
    </location>
</feature>
<organism evidence="11 12">
    <name type="scientific">Galleria mellonella</name>
    <name type="common">Greater wax moth</name>
    <dbReference type="NCBI Taxonomy" id="7137"/>
    <lineage>
        <taxon>Eukaryota</taxon>
        <taxon>Metazoa</taxon>
        <taxon>Ecdysozoa</taxon>
        <taxon>Arthropoda</taxon>
        <taxon>Hexapoda</taxon>
        <taxon>Insecta</taxon>
        <taxon>Pterygota</taxon>
        <taxon>Neoptera</taxon>
        <taxon>Endopterygota</taxon>
        <taxon>Lepidoptera</taxon>
        <taxon>Glossata</taxon>
        <taxon>Ditrysia</taxon>
        <taxon>Pyraloidea</taxon>
        <taxon>Pyralidae</taxon>
        <taxon>Galleriinae</taxon>
        <taxon>Galleria</taxon>
    </lineage>
</organism>
<evidence type="ECO:0000256" key="3">
    <source>
        <dbReference type="ARBA" id="ARBA00022737"/>
    </source>
</evidence>
<sequence>MERHILFLTSVEEPVQSENSIPAQDPLNGIGIQGNNCYRLNNSIIFAEPLNYSKQIKEENTDGQMTTFIDNVIVQKTPGKRNKYHMYIEDLSNPTCPQQNCNKTFSNMTLLKAHIRKIHCADRNRYICDQCGSGFPAVYLLRRHTAVHAGERVQCPVCKKSLSARTNLSTHLRSHADTRTHECGVCHKRFVRKCTLNAHVKFVHRVGELNCDKCDDTFTSRIELRRHVLTHNASPEAS</sequence>
<keyword evidence="2" id="KW-0479">Metal-binding</keyword>
<dbReference type="PROSITE" id="PS50157">
    <property type="entry name" value="ZINC_FINGER_C2H2_2"/>
    <property type="match status" value="5"/>
</dbReference>
<feature type="domain" description="C2H2-type" evidence="10">
    <location>
        <begin position="126"/>
        <end position="153"/>
    </location>
</feature>
<name>A0ABM3MAA3_GALME</name>
<proteinExistence type="inferred from homology"/>
<dbReference type="PANTHER" id="PTHR24388">
    <property type="entry name" value="ZINC FINGER PROTEIN"/>
    <property type="match status" value="1"/>
</dbReference>
<dbReference type="SUPFAM" id="SSF57667">
    <property type="entry name" value="beta-beta-alpha zinc fingers"/>
    <property type="match status" value="3"/>
</dbReference>
<dbReference type="InterPro" id="IPR036236">
    <property type="entry name" value="Znf_C2H2_sf"/>
</dbReference>
<comment type="subcellular location">
    <subcellularLocation>
        <location evidence="1">Nucleus</location>
    </subcellularLocation>
</comment>
<comment type="similarity">
    <text evidence="8">Belongs to the snail C2H2-type zinc-finger protein family.</text>
</comment>
<evidence type="ECO:0000256" key="1">
    <source>
        <dbReference type="ARBA" id="ARBA00004123"/>
    </source>
</evidence>
<evidence type="ECO:0000256" key="7">
    <source>
        <dbReference type="ARBA" id="ARBA00023242"/>
    </source>
</evidence>
<feature type="domain" description="C2H2-type" evidence="10">
    <location>
        <begin position="153"/>
        <end position="180"/>
    </location>
</feature>
<keyword evidence="3" id="KW-0677">Repeat</keyword>
<evidence type="ECO:0000313" key="11">
    <source>
        <dbReference type="Proteomes" id="UP001652740"/>
    </source>
</evidence>
<reference evidence="12" key="1">
    <citation type="submission" date="2025-08" db="UniProtKB">
        <authorList>
            <consortium name="RefSeq"/>
        </authorList>
    </citation>
    <scope>IDENTIFICATION</scope>
    <source>
        <tissue evidence="12">Whole larvae</tissue>
    </source>
</reference>
<evidence type="ECO:0000313" key="12">
    <source>
        <dbReference type="RefSeq" id="XP_052747998.1"/>
    </source>
</evidence>
<keyword evidence="7" id="KW-0539">Nucleus</keyword>
<protein>
    <submittedName>
        <fullName evidence="12">PR domain zinc finger protein 1-like</fullName>
    </submittedName>
</protein>
<feature type="domain" description="C2H2-type" evidence="10">
    <location>
        <begin position="181"/>
        <end position="204"/>
    </location>
</feature>
<evidence type="ECO:0000256" key="8">
    <source>
        <dbReference type="ARBA" id="ARBA00037948"/>
    </source>
</evidence>
<evidence type="ECO:0000256" key="9">
    <source>
        <dbReference type="PROSITE-ProRule" id="PRU00042"/>
    </source>
</evidence>
<evidence type="ECO:0000256" key="5">
    <source>
        <dbReference type="ARBA" id="ARBA00022833"/>
    </source>
</evidence>
<accession>A0ABM3MAA3</accession>
<evidence type="ECO:0000256" key="2">
    <source>
        <dbReference type="ARBA" id="ARBA00022723"/>
    </source>
</evidence>
<keyword evidence="11" id="KW-1185">Reference proteome</keyword>
<keyword evidence="5" id="KW-0862">Zinc</keyword>
<dbReference type="SMART" id="SM00355">
    <property type="entry name" value="ZnF_C2H2"/>
    <property type="match status" value="5"/>
</dbReference>
<keyword evidence="6" id="KW-0238">DNA-binding</keyword>
<dbReference type="Pfam" id="PF00096">
    <property type="entry name" value="zf-C2H2"/>
    <property type="match status" value="2"/>
</dbReference>
<dbReference type="Proteomes" id="UP001652740">
    <property type="component" value="Unplaced"/>
</dbReference>
<dbReference type="RefSeq" id="XP_052747998.1">
    <property type="nucleotide sequence ID" value="XM_052892038.1"/>
</dbReference>
<dbReference type="PROSITE" id="PS00028">
    <property type="entry name" value="ZINC_FINGER_C2H2_1"/>
    <property type="match status" value="5"/>
</dbReference>
<dbReference type="InterPro" id="IPR013087">
    <property type="entry name" value="Znf_C2H2_type"/>
</dbReference>
<dbReference type="PANTHER" id="PTHR24388:SF54">
    <property type="entry name" value="PROTEIN ESCARGOT"/>
    <property type="match status" value="1"/>
</dbReference>
<dbReference type="Gene3D" id="3.30.160.60">
    <property type="entry name" value="Classic Zinc Finger"/>
    <property type="match status" value="2"/>
</dbReference>
<feature type="domain" description="C2H2-type" evidence="10">
    <location>
        <begin position="94"/>
        <end position="124"/>
    </location>
</feature>